<protein>
    <submittedName>
        <fullName evidence="1">Uncharacterized protein</fullName>
    </submittedName>
</protein>
<reference evidence="1 2" key="1">
    <citation type="journal article" date="2024" name="bioRxiv">
        <title>A reference genome for Trichogramma kaykai: A tiny desert-dwelling parasitoid wasp with competing sex-ratio distorters.</title>
        <authorList>
            <person name="Culotta J."/>
            <person name="Lindsey A.R."/>
        </authorList>
    </citation>
    <scope>NUCLEOTIDE SEQUENCE [LARGE SCALE GENOMIC DNA]</scope>
    <source>
        <strain evidence="1 2">KSX58</strain>
    </source>
</reference>
<organism evidence="1 2">
    <name type="scientific">Trichogramma kaykai</name>
    <dbReference type="NCBI Taxonomy" id="54128"/>
    <lineage>
        <taxon>Eukaryota</taxon>
        <taxon>Metazoa</taxon>
        <taxon>Ecdysozoa</taxon>
        <taxon>Arthropoda</taxon>
        <taxon>Hexapoda</taxon>
        <taxon>Insecta</taxon>
        <taxon>Pterygota</taxon>
        <taxon>Neoptera</taxon>
        <taxon>Endopterygota</taxon>
        <taxon>Hymenoptera</taxon>
        <taxon>Apocrita</taxon>
        <taxon>Proctotrupomorpha</taxon>
        <taxon>Chalcidoidea</taxon>
        <taxon>Trichogrammatidae</taxon>
        <taxon>Trichogramma</taxon>
    </lineage>
</organism>
<evidence type="ECO:0000313" key="1">
    <source>
        <dbReference type="EMBL" id="KAL3406767.1"/>
    </source>
</evidence>
<dbReference type="AlphaFoldDB" id="A0ABD2XPQ4"/>
<proteinExistence type="predicted"/>
<sequence length="75" mass="8574">MGELLLRRGADPNLADENGMTYLHNCCRRSPRFWEVGLLNTFFEITDNAHKTVQIDARDKRGRTPLQLAVTNLMA</sequence>
<comment type="caution">
    <text evidence="1">The sequence shown here is derived from an EMBL/GenBank/DDBJ whole genome shotgun (WGS) entry which is preliminary data.</text>
</comment>
<dbReference type="InterPro" id="IPR036770">
    <property type="entry name" value="Ankyrin_rpt-contain_sf"/>
</dbReference>
<evidence type="ECO:0000313" key="2">
    <source>
        <dbReference type="Proteomes" id="UP001627154"/>
    </source>
</evidence>
<dbReference type="Proteomes" id="UP001627154">
    <property type="component" value="Unassembled WGS sequence"/>
</dbReference>
<gene>
    <name evidence="1" type="ORF">TKK_000906</name>
</gene>
<name>A0ABD2XPQ4_9HYME</name>
<dbReference type="EMBL" id="JBJJXI010000018">
    <property type="protein sequence ID" value="KAL3406767.1"/>
    <property type="molecule type" value="Genomic_DNA"/>
</dbReference>
<dbReference type="Gene3D" id="1.25.40.20">
    <property type="entry name" value="Ankyrin repeat-containing domain"/>
    <property type="match status" value="1"/>
</dbReference>
<dbReference type="SUPFAM" id="SSF48403">
    <property type="entry name" value="Ankyrin repeat"/>
    <property type="match status" value="1"/>
</dbReference>
<keyword evidence="2" id="KW-1185">Reference proteome</keyword>
<accession>A0ABD2XPQ4</accession>